<organism evidence="3 4">
    <name type="scientific">Fusarium sarcochroum</name>
    <dbReference type="NCBI Taxonomy" id="1208366"/>
    <lineage>
        <taxon>Eukaryota</taxon>
        <taxon>Fungi</taxon>
        <taxon>Dikarya</taxon>
        <taxon>Ascomycota</taxon>
        <taxon>Pezizomycotina</taxon>
        <taxon>Sordariomycetes</taxon>
        <taxon>Hypocreomycetidae</taxon>
        <taxon>Hypocreales</taxon>
        <taxon>Nectriaceae</taxon>
        <taxon>Fusarium</taxon>
        <taxon>Fusarium lateritium species complex</taxon>
    </lineage>
</organism>
<feature type="region of interest" description="Disordered" evidence="2">
    <location>
        <begin position="60"/>
        <end position="117"/>
    </location>
</feature>
<evidence type="ECO:0000256" key="1">
    <source>
        <dbReference type="ARBA" id="ARBA00023242"/>
    </source>
</evidence>
<evidence type="ECO:0000313" key="3">
    <source>
        <dbReference type="EMBL" id="KAF4971260.1"/>
    </source>
</evidence>
<dbReference type="InterPro" id="IPR001451">
    <property type="entry name" value="Hexapep"/>
</dbReference>
<evidence type="ECO:0000256" key="2">
    <source>
        <dbReference type="SAM" id="MobiDB-lite"/>
    </source>
</evidence>
<reference evidence="3" key="2">
    <citation type="submission" date="2020-05" db="EMBL/GenBank/DDBJ databases">
        <authorList>
            <person name="Kim H.-S."/>
            <person name="Proctor R.H."/>
            <person name="Brown D.W."/>
        </authorList>
    </citation>
    <scope>NUCLEOTIDE SEQUENCE</scope>
    <source>
        <strain evidence="3">NRRL 20472</strain>
    </source>
</reference>
<name>A0A8H4U7Y6_9HYPO</name>
<feature type="compositionally biased region" description="Polar residues" evidence="2">
    <location>
        <begin position="68"/>
        <end position="79"/>
    </location>
</feature>
<dbReference type="PANTHER" id="PTHR23416">
    <property type="entry name" value="SIALIC ACID SYNTHASE-RELATED"/>
    <property type="match status" value="1"/>
</dbReference>
<dbReference type="Gene3D" id="2.160.10.10">
    <property type="entry name" value="Hexapeptide repeat proteins"/>
    <property type="match status" value="1"/>
</dbReference>
<accession>A0A8H4U7Y6</accession>
<dbReference type="GO" id="GO:0008374">
    <property type="term" value="F:O-acyltransferase activity"/>
    <property type="evidence" value="ECO:0007669"/>
    <property type="project" value="TreeGrafter"/>
</dbReference>
<evidence type="ECO:0000313" key="4">
    <source>
        <dbReference type="Proteomes" id="UP000622797"/>
    </source>
</evidence>
<dbReference type="InterPro" id="IPR001138">
    <property type="entry name" value="Zn2Cys6_DnaBD"/>
</dbReference>
<gene>
    <name evidence="3" type="ORF">FSARC_1882</name>
</gene>
<protein>
    <recommendedName>
        <fullName evidence="5">Mannose-1-phosphate guanylyltransferase</fullName>
    </recommendedName>
</protein>
<dbReference type="AlphaFoldDB" id="A0A8H4U7Y6"/>
<dbReference type="CDD" id="cd00067">
    <property type="entry name" value="GAL4"/>
    <property type="match status" value="1"/>
</dbReference>
<dbReference type="InterPro" id="IPR011004">
    <property type="entry name" value="Trimer_LpxA-like_sf"/>
</dbReference>
<keyword evidence="4" id="KW-1185">Reference proteome</keyword>
<dbReference type="Proteomes" id="UP000622797">
    <property type="component" value="Unassembled WGS sequence"/>
</dbReference>
<dbReference type="Pfam" id="PF00132">
    <property type="entry name" value="Hexapep"/>
    <property type="match status" value="1"/>
</dbReference>
<dbReference type="PANTHER" id="PTHR23416:SF76">
    <property type="entry name" value="ZN(II)2CYS6 TRANSCRIPTION FACTOR (EUROFUNG)"/>
    <property type="match status" value="1"/>
</dbReference>
<comment type="caution">
    <text evidence="3">The sequence shown here is derived from an EMBL/GenBank/DDBJ whole genome shotgun (WGS) entry which is preliminary data.</text>
</comment>
<dbReference type="EMBL" id="JABEXW010000099">
    <property type="protein sequence ID" value="KAF4971260.1"/>
    <property type="molecule type" value="Genomic_DNA"/>
</dbReference>
<dbReference type="OrthoDB" id="25818at2759"/>
<dbReference type="InterPro" id="IPR051159">
    <property type="entry name" value="Hexapeptide_acetyltransf"/>
</dbReference>
<dbReference type="GO" id="GO:0000981">
    <property type="term" value="F:DNA-binding transcription factor activity, RNA polymerase II-specific"/>
    <property type="evidence" value="ECO:0007669"/>
    <property type="project" value="InterPro"/>
</dbReference>
<dbReference type="SUPFAM" id="SSF51161">
    <property type="entry name" value="Trimeric LpxA-like enzymes"/>
    <property type="match status" value="1"/>
</dbReference>
<evidence type="ECO:0008006" key="5">
    <source>
        <dbReference type="Google" id="ProtNLM"/>
    </source>
</evidence>
<keyword evidence="1" id="KW-0539">Nucleus</keyword>
<feature type="compositionally biased region" description="Basic and acidic residues" evidence="2">
    <location>
        <begin position="86"/>
        <end position="97"/>
    </location>
</feature>
<reference evidence="3" key="1">
    <citation type="journal article" date="2020" name="BMC Genomics">
        <title>Correction to: Identification and distribution of gene clusters required for synthesis of sphingolipid metabolism inhibitors in diverse species of the filamentous fungus Fusarium.</title>
        <authorList>
            <person name="Kim H.S."/>
            <person name="Lohmar J.M."/>
            <person name="Busman M."/>
            <person name="Brown D.W."/>
            <person name="Naumann T.A."/>
            <person name="Divon H.H."/>
            <person name="Lysoe E."/>
            <person name="Uhlig S."/>
            <person name="Proctor R.H."/>
        </authorList>
    </citation>
    <scope>NUCLEOTIDE SEQUENCE</scope>
    <source>
        <strain evidence="3">NRRL 20472</strain>
    </source>
</reference>
<proteinExistence type="predicted"/>
<dbReference type="GO" id="GO:0008270">
    <property type="term" value="F:zinc ion binding"/>
    <property type="evidence" value="ECO:0007669"/>
    <property type="project" value="InterPro"/>
</dbReference>
<feature type="compositionally biased region" description="Polar residues" evidence="2">
    <location>
        <begin position="98"/>
        <end position="107"/>
    </location>
</feature>
<sequence length="372" mass="39684">MVLLLFQRSGLRPPPNSYQVKIHRVALGKKCGEEKPECERCSKSGLTCRYGFRKQNGDNGGACVPSSHDISTASPTRSVTGAGEPSELKREVGRDDQNAQGNLSSPLSPHETGSKDARQWPKTDIAHSATYVHQSSIATSSLSNVQDVASLALSHNQSWEASVQEGQVFLPNLEEQLFLEHKRCILACKRFNDLDSPYLDEQSSSTRTGLFFEIFFPGALLAQSGLADSVPGLTPRPVGSNVIVNTPFLCDYGHNISIGDDVIFRSNCIINNVGMVSIGARCVIGPNVKIITEAVNVDHRTRAGDGVLIAGIPITIEEDCIILGGATICPGVTVGRNSTVEHGSVVVKDVLPYTVVGGNPAGVLSHNNPSAS</sequence>